<name>A0A9P6TC43_9BASI</name>
<evidence type="ECO:0000313" key="2">
    <source>
        <dbReference type="EMBL" id="KAG0146349.1"/>
    </source>
</evidence>
<gene>
    <name evidence="2" type="ORF">CROQUDRAFT_92810</name>
</gene>
<evidence type="ECO:0000313" key="3">
    <source>
        <dbReference type="Proteomes" id="UP000886653"/>
    </source>
</evidence>
<protein>
    <submittedName>
        <fullName evidence="2">Uncharacterized protein</fullName>
    </submittedName>
</protein>
<comment type="caution">
    <text evidence="2">The sequence shown here is derived from an EMBL/GenBank/DDBJ whole genome shotgun (WGS) entry which is preliminary data.</text>
</comment>
<feature type="region of interest" description="Disordered" evidence="1">
    <location>
        <begin position="225"/>
        <end position="245"/>
    </location>
</feature>
<dbReference type="EMBL" id="MU167262">
    <property type="protein sequence ID" value="KAG0146349.1"/>
    <property type="molecule type" value="Genomic_DNA"/>
</dbReference>
<organism evidence="2 3">
    <name type="scientific">Cronartium quercuum f. sp. fusiforme G11</name>
    <dbReference type="NCBI Taxonomy" id="708437"/>
    <lineage>
        <taxon>Eukaryota</taxon>
        <taxon>Fungi</taxon>
        <taxon>Dikarya</taxon>
        <taxon>Basidiomycota</taxon>
        <taxon>Pucciniomycotina</taxon>
        <taxon>Pucciniomycetes</taxon>
        <taxon>Pucciniales</taxon>
        <taxon>Coleosporiaceae</taxon>
        <taxon>Cronartium</taxon>
    </lineage>
</organism>
<proteinExistence type="predicted"/>
<reference evidence="2" key="1">
    <citation type="submission" date="2013-11" db="EMBL/GenBank/DDBJ databases">
        <title>Genome sequence of the fusiform rust pathogen reveals effectors for host alternation and coevolution with pine.</title>
        <authorList>
            <consortium name="DOE Joint Genome Institute"/>
            <person name="Smith K."/>
            <person name="Pendleton A."/>
            <person name="Kubisiak T."/>
            <person name="Anderson C."/>
            <person name="Salamov A."/>
            <person name="Aerts A."/>
            <person name="Riley R."/>
            <person name="Clum A."/>
            <person name="Lindquist E."/>
            <person name="Ence D."/>
            <person name="Campbell M."/>
            <person name="Kronenberg Z."/>
            <person name="Feau N."/>
            <person name="Dhillon B."/>
            <person name="Hamelin R."/>
            <person name="Burleigh J."/>
            <person name="Smith J."/>
            <person name="Yandell M."/>
            <person name="Nelson C."/>
            <person name="Grigoriev I."/>
            <person name="Davis J."/>
        </authorList>
    </citation>
    <scope>NUCLEOTIDE SEQUENCE</scope>
    <source>
        <strain evidence="2">G11</strain>
    </source>
</reference>
<evidence type="ECO:0000256" key="1">
    <source>
        <dbReference type="SAM" id="MobiDB-lite"/>
    </source>
</evidence>
<accession>A0A9P6TC43</accession>
<feature type="compositionally biased region" description="Basic and acidic residues" evidence="1">
    <location>
        <begin position="229"/>
        <end position="239"/>
    </location>
</feature>
<dbReference type="AlphaFoldDB" id="A0A9P6TC43"/>
<sequence>MAWTFSSRHLRAPEISESACEGSSLGGFSVGSLTWGVAEPAGCTAGGRVCGAEAERRGVRRGMIRVGALEPPGGFPGSSPSDMGPLESYGGGEASVRIKSAAYRRTPNSTYFGPRDTWGYHSMNRQIRQRNRRQNQEGRKTCLPTSLANVLQATWKSPCLFIRLPNALNELEKGQAAASSASDRTFPAQQLPTPFQGRAHQVLSKLWCVGNRITLPPILSQIQGPTKDIANEGEGREALNEPQQC</sequence>
<keyword evidence="3" id="KW-1185">Reference proteome</keyword>
<dbReference type="Proteomes" id="UP000886653">
    <property type="component" value="Unassembled WGS sequence"/>
</dbReference>